<keyword evidence="4" id="KW-1185">Reference proteome</keyword>
<dbReference type="EMBL" id="WUBL01000061">
    <property type="protein sequence ID" value="KAF2967789.1"/>
    <property type="molecule type" value="Genomic_DNA"/>
</dbReference>
<keyword evidence="1" id="KW-0732">Signal</keyword>
<dbReference type="InterPro" id="IPR006598">
    <property type="entry name" value="CAP10"/>
</dbReference>
<evidence type="ECO:0000313" key="4">
    <source>
        <dbReference type="Proteomes" id="UP000481858"/>
    </source>
</evidence>
<dbReference type="InParanoid" id="A0A7C8IMW7"/>
<proteinExistence type="predicted"/>
<accession>A0A7C8IMW7</accession>
<feature type="signal peptide" evidence="1">
    <location>
        <begin position="1"/>
        <end position="30"/>
    </location>
</feature>
<dbReference type="PANTHER" id="PTHR12203">
    <property type="entry name" value="KDEL LYS-ASP-GLU-LEU CONTAINING - RELATED"/>
    <property type="match status" value="1"/>
</dbReference>
<name>A0A7C8IMW7_9PEZI</name>
<dbReference type="InterPro" id="IPR051091">
    <property type="entry name" value="O-Glucosyltr/Glycosyltrsf_90"/>
</dbReference>
<dbReference type="Proteomes" id="UP000481858">
    <property type="component" value="Unassembled WGS sequence"/>
</dbReference>
<gene>
    <name evidence="3" type="ORF">GQX73_g5742</name>
</gene>
<sequence length="435" mass="48484">MSRNQSVRARRLWISLASFLLLYLCHLARSRHTQSALTTSPRSSDLFQFLNLSEKQCRATFPDLTRDLDATVALGPFTLKRVQGTGPLQARIKDGQLYIIHSGDTADLSPELIQARQAALYQIHRALITSPEKLPDTIFSLNIRDQPYGTAWSYARPAYAAPAAATPPLTRAFLMPHFAFWNWPLPFIGSISRAGAAISQIEASLAFAQKDARVVWRGSARFNGAHNPTLRQDLLRATAGAAWADVRALESYEGNATAVEDFCRYKYVLYTDGVTYSGRLAFLQMCGSVLLAPPLAWRQLTTHLLRPVFSSDLLAGKGTFIPTDPKGWGGKSEDMRRAWPAHDPEDANAVFVAPDWSDLEATVAWLEEHPGVAEGIAKRQRDLFVGKGYTSPAMETCYWRALIRGWSQVVRLGEDWEHADGVSWDEYSVNWDGII</sequence>
<dbReference type="AlphaFoldDB" id="A0A7C8IMW7"/>
<dbReference type="PANTHER" id="PTHR12203:SF63">
    <property type="entry name" value="GLYCOSYL TRANSFERASE CAP10 DOMAIN-CONTAINING PROTEIN"/>
    <property type="match status" value="1"/>
</dbReference>
<reference evidence="3 4" key="1">
    <citation type="submission" date="2019-12" db="EMBL/GenBank/DDBJ databases">
        <title>Draft genome sequence of the ascomycete Xylaria multiplex DSM 110363.</title>
        <authorList>
            <person name="Buettner E."/>
            <person name="Kellner H."/>
        </authorList>
    </citation>
    <scope>NUCLEOTIDE SEQUENCE [LARGE SCALE GENOMIC DNA]</scope>
    <source>
        <strain evidence="3 4">DSM 110363</strain>
    </source>
</reference>
<dbReference type="Pfam" id="PF05686">
    <property type="entry name" value="Glyco_transf_90"/>
    <property type="match status" value="1"/>
</dbReference>
<feature type="domain" description="Glycosyl transferase CAP10" evidence="2">
    <location>
        <begin position="133"/>
        <end position="413"/>
    </location>
</feature>
<evidence type="ECO:0000313" key="3">
    <source>
        <dbReference type="EMBL" id="KAF2967789.1"/>
    </source>
</evidence>
<comment type="caution">
    <text evidence="3">The sequence shown here is derived from an EMBL/GenBank/DDBJ whole genome shotgun (WGS) entry which is preliminary data.</text>
</comment>
<protein>
    <recommendedName>
        <fullName evidence="2">Glycosyl transferase CAP10 domain-containing protein</fullName>
    </recommendedName>
</protein>
<feature type="chain" id="PRO_5028812475" description="Glycosyl transferase CAP10 domain-containing protein" evidence="1">
    <location>
        <begin position="31"/>
        <end position="435"/>
    </location>
</feature>
<organism evidence="3 4">
    <name type="scientific">Xylaria multiplex</name>
    <dbReference type="NCBI Taxonomy" id="323545"/>
    <lineage>
        <taxon>Eukaryota</taxon>
        <taxon>Fungi</taxon>
        <taxon>Dikarya</taxon>
        <taxon>Ascomycota</taxon>
        <taxon>Pezizomycotina</taxon>
        <taxon>Sordariomycetes</taxon>
        <taxon>Xylariomycetidae</taxon>
        <taxon>Xylariales</taxon>
        <taxon>Xylariaceae</taxon>
        <taxon>Xylaria</taxon>
    </lineage>
</organism>
<evidence type="ECO:0000256" key="1">
    <source>
        <dbReference type="SAM" id="SignalP"/>
    </source>
</evidence>
<dbReference type="SMART" id="SM00672">
    <property type="entry name" value="CAP10"/>
    <property type="match status" value="1"/>
</dbReference>
<dbReference type="OrthoDB" id="202415at2759"/>
<evidence type="ECO:0000259" key="2">
    <source>
        <dbReference type="SMART" id="SM00672"/>
    </source>
</evidence>